<gene>
    <name evidence="1" type="ORF">A3B32_01780</name>
</gene>
<dbReference type="Proteomes" id="UP000176932">
    <property type="component" value="Unassembled WGS sequence"/>
</dbReference>
<proteinExistence type="predicted"/>
<evidence type="ECO:0000313" key="1">
    <source>
        <dbReference type="EMBL" id="OGL83437.1"/>
    </source>
</evidence>
<dbReference type="EMBL" id="MGEL01000012">
    <property type="protein sequence ID" value="OGL83437.1"/>
    <property type="molecule type" value="Genomic_DNA"/>
</dbReference>
<evidence type="ECO:0000313" key="2">
    <source>
        <dbReference type="Proteomes" id="UP000176932"/>
    </source>
</evidence>
<comment type="caution">
    <text evidence="1">The sequence shown here is derived from an EMBL/GenBank/DDBJ whole genome shotgun (WGS) entry which is preliminary data.</text>
</comment>
<dbReference type="AlphaFoldDB" id="A0A1F7V0B8"/>
<sequence length="252" mass="29318">MRIYLETSSYLPLIWVTPYSKSVVDILEERRTRGDTFELQRDCIAEASGYLSFKDDWRYHPALRVRTLVKNLDENALRALSFPSTAVQLLLGGNIWPQAQYLNFVRHTAFFFIDLLDDILFDNPKEALLAFAGRIEERIISFRTMFARHESVTRLELPTKDTLPYWGKWYLPELPRSFDIKIVDDPRPYNLVSDKLRDIYHYDCAVNASERPDEMVVANTGFKRNVQSSFKDLLVPLICAKTATSEFFGIET</sequence>
<protein>
    <submittedName>
        <fullName evidence="1">Uncharacterized protein</fullName>
    </submittedName>
</protein>
<reference evidence="1 2" key="1">
    <citation type="journal article" date="2016" name="Nat. Commun.">
        <title>Thousands of microbial genomes shed light on interconnected biogeochemical processes in an aquifer system.</title>
        <authorList>
            <person name="Anantharaman K."/>
            <person name="Brown C.T."/>
            <person name="Hug L.A."/>
            <person name="Sharon I."/>
            <person name="Castelle C.J."/>
            <person name="Probst A.J."/>
            <person name="Thomas B.C."/>
            <person name="Singh A."/>
            <person name="Wilkins M.J."/>
            <person name="Karaoz U."/>
            <person name="Brodie E.L."/>
            <person name="Williams K.H."/>
            <person name="Hubbard S.S."/>
            <person name="Banfield J.F."/>
        </authorList>
    </citation>
    <scope>NUCLEOTIDE SEQUENCE [LARGE SCALE GENOMIC DNA]</scope>
</reference>
<accession>A0A1F7V0B8</accession>
<name>A0A1F7V0B8_9BACT</name>
<organism evidence="1 2">
    <name type="scientific">Candidatus Uhrbacteria bacterium RIFCSPLOWO2_01_FULL_53_9</name>
    <dbReference type="NCBI Taxonomy" id="1802403"/>
    <lineage>
        <taxon>Bacteria</taxon>
        <taxon>Candidatus Uhriibacteriota</taxon>
    </lineage>
</organism>